<feature type="compositionally biased region" description="Polar residues" evidence="1">
    <location>
        <begin position="121"/>
        <end position="145"/>
    </location>
</feature>
<reference evidence="3 4" key="1">
    <citation type="submission" date="2019-07" db="EMBL/GenBank/DDBJ databases">
        <title>Genome assembly of two rare yeast pathogens: Diutina rugosa and Trichomonascus ciferrii.</title>
        <authorList>
            <person name="Mixao V."/>
            <person name="Saus E."/>
            <person name="Hansen A."/>
            <person name="Lass-Flor C."/>
            <person name="Gabaldon T."/>
        </authorList>
    </citation>
    <scope>NUCLEOTIDE SEQUENCE [LARGE SCALE GENOMIC DNA]</scope>
    <source>
        <strain evidence="3 4">CBS 613</strain>
    </source>
</reference>
<dbReference type="RefSeq" id="XP_034014232.1">
    <property type="nucleotide sequence ID" value="XM_034153497.1"/>
</dbReference>
<dbReference type="Proteomes" id="UP000449547">
    <property type="component" value="Unassembled WGS sequence"/>
</dbReference>
<evidence type="ECO:0000313" key="4">
    <source>
        <dbReference type="Proteomes" id="UP000449547"/>
    </source>
</evidence>
<comment type="caution">
    <text evidence="3">The sequence shown here is derived from an EMBL/GenBank/DDBJ whole genome shotgun (WGS) entry which is preliminary data.</text>
</comment>
<feature type="signal peptide" evidence="2">
    <location>
        <begin position="1"/>
        <end position="17"/>
    </location>
</feature>
<evidence type="ECO:0000256" key="1">
    <source>
        <dbReference type="SAM" id="MobiDB-lite"/>
    </source>
</evidence>
<evidence type="ECO:0000256" key="2">
    <source>
        <dbReference type="SAM" id="SignalP"/>
    </source>
</evidence>
<protein>
    <submittedName>
        <fullName evidence="3">Uncharacterized protein</fullName>
    </submittedName>
</protein>
<dbReference type="AlphaFoldDB" id="A0A642UW11"/>
<feature type="chain" id="PRO_5024928419" evidence="2">
    <location>
        <begin position="18"/>
        <end position="220"/>
    </location>
</feature>
<dbReference type="VEuPathDB" id="FungiDB:DIURU_001000"/>
<keyword evidence="2" id="KW-0732">Signal</keyword>
<proteinExistence type="predicted"/>
<accession>A0A642UW11</accession>
<feature type="region of interest" description="Disordered" evidence="1">
    <location>
        <begin position="110"/>
        <end position="159"/>
    </location>
</feature>
<dbReference type="GeneID" id="54779653"/>
<evidence type="ECO:0000313" key="3">
    <source>
        <dbReference type="EMBL" id="KAA8906591.1"/>
    </source>
</evidence>
<keyword evidence="4" id="KW-1185">Reference proteome</keyword>
<dbReference type="EMBL" id="SWFT01000033">
    <property type="protein sequence ID" value="KAA8906591.1"/>
    <property type="molecule type" value="Genomic_DNA"/>
</dbReference>
<organism evidence="3 4">
    <name type="scientific">Diutina rugosa</name>
    <name type="common">Yeast</name>
    <name type="synonym">Candida rugosa</name>
    <dbReference type="NCBI Taxonomy" id="5481"/>
    <lineage>
        <taxon>Eukaryota</taxon>
        <taxon>Fungi</taxon>
        <taxon>Dikarya</taxon>
        <taxon>Ascomycota</taxon>
        <taxon>Saccharomycotina</taxon>
        <taxon>Pichiomycetes</taxon>
        <taxon>Debaryomycetaceae</taxon>
        <taxon>Diutina</taxon>
    </lineage>
</organism>
<gene>
    <name evidence="3" type="ORF">DIURU_001000</name>
</gene>
<sequence length="220" mass="22079">MKYSIAATALFTAIVTADQLGDELAQLPEGLVLSTSPQGPDATKYSQLNYAGQTVWMLTNEQDLTQYTDFLFNAGAAAGLAAGAPTDLGQAADAGAIATADAANAPISTDAVGHTDKTAPPANTNGGVGTTDKSPPSAKTDSGVGTTDHPPPAVVTSTSHTTETVCTHVTCQQQQQPPVIGVQEGPRPNGSSPAVQQWEGAGSFTGVAFGAVAAAAVLML</sequence>
<name>A0A642UW11_DIURU</name>